<organism evidence="3 4">
    <name type="scientific">Ichthyenterobacterium magnum</name>
    <dbReference type="NCBI Taxonomy" id="1230530"/>
    <lineage>
        <taxon>Bacteria</taxon>
        <taxon>Pseudomonadati</taxon>
        <taxon>Bacteroidota</taxon>
        <taxon>Flavobacteriia</taxon>
        <taxon>Flavobacteriales</taxon>
        <taxon>Flavobacteriaceae</taxon>
        <taxon>Ichthyenterobacterium</taxon>
    </lineage>
</organism>
<dbReference type="OrthoDB" id="1068986at2"/>
<accession>A0A420DFE8</accession>
<keyword evidence="4" id="KW-1185">Reference proteome</keyword>
<dbReference type="Pfam" id="PF09697">
    <property type="entry name" value="Porph_ging"/>
    <property type="match status" value="1"/>
</dbReference>
<protein>
    <submittedName>
        <fullName evidence="3">GLPGLI family protein</fullName>
    </submittedName>
</protein>
<evidence type="ECO:0000313" key="4">
    <source>
        <dbReference type="Proteomes" id="UP000284892"/>
    </source>
</evidence>
<evidence type="ECO:0000313" key="3">
    <source>
        <dbReference type="EMBL" id="RKE91937.1"/>
    </source>
</evidence>
<evidence type="ECO:0000256" key="2">
    <source>
        <dbReference type="SAM" id="SignalP"/>
    </source>
</evidence>
<feature type="compositionally biased region" description="Basic and acidic residues" evidence="1">
    <location>
        <begin position="230"/>
        <end position="265"/>
    </location>
</feature>
<evidence type="ECO:0000256" key="1">
    <source>
        <dbReference type="SAM" id="MobiDB-lite"/>
    </source>
</evidence>
<reference evidence="3 4" key="1">
    <citation type="submission" date="2018-09" db="EMBL/GenBank/DDBJ databases">
        <title>Genomic Encyclopedia of Archaeal and Bacterial Type Strains, Phase II (KMG-II): from individual species to whole genera.</title>
        <authorList>
            <person name="Goeker M."/>
        </authorList>
    </citation>
    <scope>NUCLEOTIDE SEQUENCE [LARGE SCALE GENOMIC DNA]</scope>
    <source>
        <strain evidence="3 4">DSM 26283</strain>
    </source>
</reference>
<feature type="compositionally biased region" description="Polar residues" evidence="1">
    <location>
        <begin position="266"/>
        <end position="275"/>
    </location>
</feature>
<dbReference type="EMBL" id="RAQJ01000005">
    <property type="protein sequence ID" value="RKE91937.1"/>
    <property type="molecule type" value="Genomic_DNA"/>
</dbReference>
<feature type="signal peptide" evidence="2">
    <location>
        <begin position="1"/>
        <end position="22"/>
    </location>
</feature>
<dbReference type="NCBIfam" id="TIGR01200">
    <property type="entry name" value="GLPGLI"/>
    <property type="match status" value="1"/>
</dbReference>
<sequence length="275" mass="31374">MTSLARLLIIPLMLLVCNNTYAQEFQGEATYKSHRKVDLKMGEDEMSSDMKKSIAEQLKQQFQQTYTLKFTKNESFYKKEEKLSKPNPMAGGIKIEISDGTDLLYKNIKENRYAIETEIYGKAFLIKDTIENLKWELGSETKNIGEYTCYKATYKDSITTRTINSEGGFETIKKEQVTIAWYTPQIPTANGPSNFGGLPGLILEINDGDLTLICSKIVMNPKEHFTIKEPKKGKEVSQKEFDEIQEKKSEEMMERFRSNRSKDGNSKTFIISSGG</sequence>
<gene>
    <name evidence="3" type="ORF">BXY80_2366</name>
</gene>
<feature type="region of interest" description="Disordered" evidence="1">
    <location>
        <begin position="230"/>
        <end position="275"/>
    </location>
</feature>
<feature type="chain" id="PRO_5019318666" evidence="2">
    <location>
        <begin position="23"/>
        <end position="275"/>
    </location>
</feature>
<dbReference type="InterPro" id="IPR005901">
    <property type="entry name" value="GLPGLI"/>
</dbReference>
<dbReference type="RefSeq" id="WP_120202152.1">
    <property type="nucleotide sequence ID" value="NZ_RAQJ01000005.1"/>
</dbReference>
<comment type="caution">
    <text evidence="3">The sequence shown here is derived from an EMBL/GenBank/DDBJ whole genome shotgun (WGS) entry which is preliminary data.</text>
</comment>
<dbReference type="Proteomes" id="UP000284892">
    <property type="component" value="Unassembled WGS sequence"/>
</dbReference>
<proteinExistence type="predicted"/>
<name>A0A420DFE8_9FLAO</name>
<dbReference type="AlphaFoldDB" id="A0A420DFE8"/>
<keyword evidence="2" id="KW-0732">Signal</keyword>